<protein>
    <submittedName>
        <fullName evidence="2">Uncharacterized protein</fullName>
    </submittedName>
</protein>
<organism evidence="2 3">
    <name type="scientific">Ectocarpus siliculosus</name>
    <name type="common">Brown alga</name>
    <name type="synonym">Conferva siliculosa</name>
    <dbReference type="NCBI Taxonomy" id="2880"/>
    <lineage>
        <taxon>Eukaryota</taxon>
        <taxon>Sar</taxon>
        <taxon>Stramenopiles</taxon>
        <taxon>Ochrophyta</taxon>
        <taxon>PX clade</taxon>
        <taxon>Phaeophyceae</taxon>
        <taxon>Ectocarpales</taxon>
        <taxon>Ectocarpaceae</taxon>
        <taxon>Ectocarpus</taxon>
    </lineage>
</organism>
<evidence type="ECO:0000313" key="3">
    <source>
        <dbReference type="Proteomes" id="UP000002630"/>
    </source>
</evidence>
<feature type="region of interest" description="Disordered" evidence="1">
    <location>
        <begin position="223"/>
        <end position="295"/>
    </location>
</feature>
<evidence type="ECO:0000313" key="2">
    <source>
        <dbReference type="EMBL" id="CBJ34083.1"/>
    </source>
</evidence>
<evidence type="ECO:0000256" key="1">
    <source>
        <dbReference type="SAM" id="MobiDB-lite"/>
    </source>
</evidence>
<sequence length="407" mass="45412">MEIYLRLPKEKRKNVKQDTQSVLEQAEETMKWIETVRFIVPREEWSTKLKTMVTDYSYAKTGHYSHYIKPHLQRVAASVAKIEGQLPHHSRELDPTDKDVLLAEPTDAMRTIINKDPTMRPKLVEFDRKHQSVMDKANQLKLQHSRPTESRSSNSNEGARSTPAGSPGTPSSPAKGCTQCDAPLGSCYECDKCHVYHTGGCRNTTAPEGESELLRRCKDCGVSASTTVPNPGAGKRDAPSGSDHGGSPSTPSGKGREPDPEGSNATKRRRGPGRAPTTDNIPTPKLPSSPEKDGKSFMLACRDQWTYMHELNVLRDDFRLDDLAMLKTKRKVMLLSIAPQRHGYEDVERAPVKDLLLRLREAAPEGHRCCPRPAALLRPRDGDSRWVHDTLRNMFVIATYQVGGDVN</sequence>
<gene>
    <name evidence="2" type="ORF">Esi_0960_0001</name>
</gene>
<dbReference type="OrthoDB" id="10674619at2759"/>
<accession>D7G987</accession>
<proteinExistence type="predicted"/>
<keyword evidence="3" id="KW-1185">Reference proteome</keyword>
<dbReference type="AlphaFoldDB" id="D7G987"/>
<feature type="compositionally biased region" description="Low complexity" evidence="1">
    <location>
        <begin position="161"/>
        <end position="174"/>
    </location>
</feature>
<feature type="region of interest" description="Disordered" evidence="1">
    <location>
        <begin position="132"/>
        <end position="176"/>
    </location>
</feature>
<name>D7G987_ECTSI</name>
<dbReference type="EMBL" id="FN649760">
    <property type="protein sequence ID" value="CBJ34083.1"/>
    <property type="molecule type" value="Genomic_DNA"/>
</dbReference>
<dbReference type="InParanoid" id="D7G987"/>
<dbReference type="Proteomes" id="UP000002630">
    <property type="component" value="Unassembled WGS sequence"/>
</dbReference>
<feature type="compositionally biased region" description="Polar residues" evidence="1">
    <location>
        <begin position="150"/>
        <end position="159"/>
    </location>
</feature>
<reference evidence="2 3" key="1">
    <citation type="journal article" date="2010" name="Nature">
        <title>The Ectocarpus genome and the independent evolution of multicellularity in brown algae.</title>
        <authorList>
            <person name="Cock J.M."/>
            <person name="Sterck L."/>
            <person name="Rouze P."/>
            <person name="Scornet D."/>
            <person name="Allen A.E."/>
            <person name="Amoutzias G."/>
            <person name="Anthouard V."/>
            <person name="Artiguenave F."/>
            <person name="Aury J.M."/>
            <person name="Badger J.H."/>
            <person name="Beszteri B."/>
            <person name="Billiau K."/>
            <person name="Bonnet E."/>
            <person name="Bothwell J.H."/>
            <person name="Bowler C."/>
            <person name="Boyen C."/>
            <person name="Brownlee C."/>
            <person name="Carrano C.J."/>
            <person name="Charrier B."/>
            <person name="Cho G.Y."/>
            <person name="Coelho S.M."/>
            <person name="Collen J."/>
            <person name="Corre E."/>
            <person name="Da Silva C."/>
            <person name="Delage L."/>
            <person name="Delaroque N."/>
            <person name="Dittami S.M."/>
            <person name="Doulbeau S."/>
            <person name="Elias M."/>
            <person name="Farnham G."/>
            <person name="Gachon C.M."/>
            <person name="Gschloessl B."/>
            <person name="Heesch S."/>
            <person name="Jabbari K."/>
            <person name="Jubin C."/>
            <person name="Kawai H."/>
            <person name="Kimura K."/>
            <person name="Kloareg B."/>
            <person name="Kupper F.C."/>
            <person name="Lang D."/>
            <person name="Le Bail A."/>
            <person name="Leblanc C."/>
            <person name="Lerouge P."/>
            <person name="Lohr M."/>
            <person name="Lopez P.J."/>
            <person name="Martens C."/>
            <person name="Maumus F."/>
            <person name="Michel G."/>
            <person name="Miranda-Saavedra D."/>
            <person name="Morales J."/>
            <person name="Moreau H."/>
            <person name="Motomura T."/>
            <person name="Nagasato C."/>
            <person name="Napoli C.A."/>
            <person name="Nelson D.R."/>
            <person name="Nyvall-Collen P."/>
            <person name="Peters A.F."/>
            <person name="Pommier C."/>
            <person name="Potin P."/>
            <person name="Poulain J."/>
            <person name="Quesneville H."/>
            <person name="Read B."/>
            <person name="Rensing S.A."/>
            <person name="Ritter A."/>
            <person name="Rousvoal S."/>
            <person name="Samanta M."/>
            <person name="Samson G."/>
            <person name="Schroeder D.C."/>
            <person name="Segurens B."/>
            <person name="Strittmatter M."/>
            <person name="Tonon T."/>
            <person name="Tregear J.W."/>
            <person name="Valentin K."/>
            <person name="von Dassow P."/>
            <person name="Yamagishi T."/>
            <person name="Van de Peer Y."/>
            <person name="Wincker P."/>
        </authorList>
    </citation>
    <scope>NUCLEOTIDE SEQUENCE [LARGE SCALE GENOMIC DNA]</scope>
    <source>
        <strain evidence="3">Ec32 / CCAP1310/4</strain>
    </source>
</reference>